<evidence type="ECO:0000313" key="2">
    <source>
        <dbReference type="Proteomes" id="UP001259587"/>
    </source>
</evidence>
<keyword evidence="1" id="KW-0812">Transmembrane</keyword>
<dbReference type="EMBL" id="JAVDTH010000020">
    <property type="protein sequence ID" value="MDR6713743.1"/>
    <property type="molecule type" value="Genomic_DNA"/>
</dbReference>
<evidence type="ECO:0000313" key="1">
    <source>
        <dbReference type="EMBL" id="MDR6713743.1"/>
    </source>
</evidence>
<reference evidence="1" key="1">
    <citation type="submission" date="2023-07" db="EMBL/GenBank/DDBJ databases">
        <title>Sorghum-associated microbial communities from plants grown in Nebraska, USA.</title>
        <authorList>
            <person name="Schachtman D."/>
        </authorList>
    </citation>
    <scope>NUCLEOTIDE SEQUENCE</scope>
    <source>
        <strain evidence="1">BE56</strain>
    </source>
</reference>
<accession>A0ACC6K5I5</accession>
<organism evidence="1 2">
    <name type="scientific">Pseudomonas hunanensis</name>
    <dbReference type="NCBI Taxonomy" id="1247546"/>
    <lineage>
        <taxon>Bacteria</taxon>
        <taxon>Pseudomonadati</taxon>
        <taxon>Pseudomonadota</taxon>
        <taxon>Gammaproteobacteria</taxon>
        <taxon>Pseudomonadales</taxon>
        <taxon>Pseudomonadaceae</taxon>
        <taxon>Pseudomonas</taxon>
    </lineage>
</organism>
<gene>
    <name evidence="1" type="ORF">J2W83_003358</name>
</gene>
<name>A0ACC6K5I5_9PSED</name>
<keyword evidence="2" id="KW-1185">Reference proteome</keyword>
<dbReference type="Proteomes" id="UP001259587">
    <property type="component" value="Unassembled WGS sequence"/>
</dbReference>
<proteinExistence type="predicted"/>
<comment type="caution">
    <text evidence="1">The sequence shown here is derived from an EMBL/GenBank/DDBJ whole genome shotgun (WGS) entry which is preliminary data.</text>
</comment>
<keyword evidence="1" id="KW-0472">Membrane</keyword>
<protein>
    <submittedName>
        <fullName evidence="1">Transmembrane sensor</fullName>
    </submittedName>
</protein>
<sequence>MSGLPAAVAQAIEWHARRASGTFDDAAQQQLQAWLDADASHRDAWLSLQQQLNRTFAPLACKQATRHALRSVDHSRRRLLRGALGLGAMAVGGHLLTLPGGPLHTRWGADLRTSTAQRRSFRLEDGSSLLLNAESSIDMQFQPQQRRITLLRGAVLAEVQSDPQRPFVLACPWGEAWLDGGSCLLSRDGHQAQLWAMSGVLELRAPQHRQTLAAGQGLAFDGYSWQPIAARHTNERSWTNGLLEVHDQPLGTVIDHLRPYHHGLLRVSPRAAALRISGIFTLDDSLGALAALNDVLPLRIEHYLGLWTRIDHS</sequence>